<organism evidence="1 2">
    <name type="scientific">Nepenthes gracilis</name>
    <name type="common">Slender pitcher plant</name>
    <dbReference type="NCBI Taxonomy" id="150966"/>
    <lineage>
        <taxon>Eukaryota</taxon>
        <taxon>Viridiplantae</taxon>
        <taxon>Streptophyta</taxon>
        <taxon>Embryophyta</taxon>
        <taxon>Tracheophyta</taxon>
        <taxon>Spermatophyta</taxon>
        <taxon>Magnoliopsida</taxon>
        <taxon>eudicotyledons</taxon>
        <taxon>Gunneridae</taxon>
        <taxon>Pentapetalae</taxon>
        <taxon>Caryophyllales</taxon>
        <taxon>Nepenthaceae</taxon>
        <taxon>Nepenthes</taxon>
    </lineage>
</organism>
<name>A0AAD3SZP3_NEPGR</name>
<dbReference type="Proteomes" id="UP001279734">
    <property type="component" value="Unassembled WGS sequence"/>
</dbReference>
<proteinExistence type="predicted"/>
<protein>
    <submittedName>
        <fullName evidence="1">Uncharacterized protein</fullName>
    </submittedName>
</protein>
<gene>
    <name evidence="1" type="ORF">Nepgr_021858</name>
</gene>
<evidence type="ECO:0000313" key="1">
    <source>
        <dbReference type="EMBL" id="GMH20017.1"/>
    </source>
</evidence>
<reference evidence="1" key="1">
    <citation type="submission" date="2023-05" db="EMBL/GenBank/DDBJ databases">
        <title>Nepenthes gracilis genome sequencing.</title>
        <authorList>
            <person name="Fukushima K."/>
        </authorList>
    </citation>
    <scope>NUCLEOTIDE SEQUENCE</scope>
    <source>
        <strain evidence="1">SING2019-196</strain>
    </source>
</reference>
<accession>A0AAD3SZP3</accession>
<dbReference type="EMBL" id="BSYO01000021">
    <property type="protein sequence ID" value="GMH20017.1"/>
    <property type="molecule type" value="Genomic_DNA"/>
</dbReference>
<sequence>MHRITNTGRVPANMSRSQPIKLQNQELQMIIPSSFSQRKLPALIQSNMEMGLEFNPASQLVSSSYCSHLLLANKLNFDSSLLNFSGPVQMVND</sequence>
<dbReference type="AlphaFoldDB" id="A0AAD3SZP3"/>
<keyword evidence="2" id="KW-1185">Reference proteome</keyword>
<comment type="caution">
    <text evidence="1">The sequence shown here is derived from an EMBL/GenBank/DDBJ whole genome shotgun (WGS) entry which is preliminary data.</text>
</comment>
<evidence type="ECO:0000313" key="2">
    <source>
        <dbReference type="Proteomes" id="UP001279734"/>
    </source>
</evidence>